<dbReference type="STRING" id="442899.SAMN05720591_10389"/>
<dbReference type="EMBL" id="BJYE01000003">
    <property type="protein sequence ID" value="GEN55864.1"/>
    <property type="molecule type" value="Genomic_DNA"/>
</dbReference>
<dbReference type="Pfam" id="PF00465">
    <property type="entry name" value="Fe-ADH"/>
    <property type="match status" value="1"/>
</dbReference>
<evidence type="ECO:0000313" key="6">
    <source>
        <dbReference type="EMBL" id="GEN55864.1"/>
    </source>
</evidence>
<keyword evidence="7" id="KW-1185">Reference proteome</keyword>
<feature type="binding site" evidence="3">
    <location>
        <position position="170"/>
    </location>
    <ligand>
        <name>glycerol</name>
        <dbReference type="ChEBI" id="CHEBI:17754"/>
    </ligand>
</feature>
<dbReference type="GO" id="GO:0016614">
    <property type="term" value="F:oxidoreductase activity, acting on CH-OH group of donors"/>
    <property type="evidence" value="ECO:0007669"/>
    <property type="project" value="InterPro"/>
</dbReference>
<dbReference type="GO" id="GO:0046872">
    <property type="term" value="F:metal ion binding"/>
    <property type="evidence" value="ECO:0007669"/>
    <property type="project" value="UniProtKB-KW"/>
</dbReference>
<comment type="caution">
    <text evidence="6">The sequence shown here is derived from an EMBL/GenBank/DDBJ whole genome shotgun (WGS) entry which is preliminary data.</text>
</comment>
<feature type="binding site" evidence="4">
    <location>
        <position position="124"/>
    </location>
    <ligand>
        <name>NAD(+)</name>
        <dbReference type="ChEBI" id="CHEBI:57540"/>
    </ligand>
</feature>
<evidence type="ECO:0000313" key="7">
    <source>
        <dbReference type="Proteomes" id="UP000321400"/>
    </source>
</evidence>
<accession>A0A511WXL9</accession>
<dbReference type="PANTHER" id="PTHR43616">
    <property type="entry name" value="GLYCEROL DEHYDROGENASE"/>
    <property type="match status" value="1"/>
</dbReference>
<feature type="domain" description="Alcohol dehydrogenase iron-type/glycerol dehydrogenase GldA" evidence="5">
    <location>
        <begin position="10"/>
        <end position="143"/>
    </location>
</feature>
<feature type="binding site" evidence="3">
    <location>
        <position position="271"/>
    </location>
    <ligand>
        <name>glycerol</name>
        <dbReference type="ChEBI" id="CHEBI:17754"/>
    </ligand>
</feature>
<name>A0A511WXL9_9BACI</name>
<keyword evidence="1 3" id="KW-0479">Metal-binding</keyword>
<dbReference type="PIRSF" id="PIRSF000112">
    <property type="entry name" value="Glycerol_dehydrogenase"/>
    <property type="match status" value="1"/>
</dbReference>
<protein>
    <submittedName>
        <fullName evidence="6">Glycerol dehydrogenase</fullName>
    </submittedName>
</protein>
<proteinExistence type="predicted"/>
<comment type="cofactor">
    <cofactor evidence="3">
        <name>Zn(2+)</name>
        <dbReference type="ChEBI" id="CHEBI:29105"/>
    </cofactor>
    <text evidence="3">Binds 1 zinc ion per subunit.</text>
</comment>
<evidence type="ECO:0000256" key="4">
    <source>
        <dbReference type="PIRSR" id="PIRSR000112-3"/>
    </source>
</evidence>
<dbReference type="InterPro" id="IPR016205">
    <property type="entry name" value="Glycerol_DH"/>
</dbReference>
<keyword evidence="4" id="KW-0520">NAD</keyword>
<dbReference type="PANTHER" id="PTHR43616:SF3">
    <property type="entry name" value="HYDROXYCARBOXYLATE DEHYDROGENASE A"/>
    <property type="match status" value="1"/>
</dbReference>
<feature type="binding site" evidence="4">
    <location>
        <begin position="93"/>
        <end position="97"/>
    </location>
    <ligand>
        <name>NAD(+)</name>
        <dbReference type="ChEBI" id="CHEBI:57540"/>
    </ligand>
</feature>
<dbReference type="Proteomes" id="UP000321400">
    <property type="component" value="Unassembled WGS sequence"/>
</dbReference>
<dbReference type="OrthoDB" id="5198708at2"/>
<sequence>METIKVQGTPNIYRHHDGAIKEMAQVICRYGLKKGLLVTGEASYRVAEPHLRATDLNVVVEQYSGECSREEVTRLEAIAEEGGVDYLIAVGGGKVIDVTKATATLMRLPYFIIPTLASNCAALTPLSVFYTEEGVFTDHVIFDQAAFMVAVEPKIMIETPSEYLRAGIGDTLAKWYEARPLVLEMVHQPLAVKVSQHAAKLCQDVLITSGKQALDDAKQKVVSNEFIDVVDAIIMASGMVGGFGEHYGRISGAHSIHNGLTVLEETHHLLHGDKVSYGILVQLALFNEWDEIDQLLPYYDELGLPKTFADFGITKDLDEKWEHVARHAVRENESIHLLGEVTKEALHLAMCELEQHVIIRAQRGE</sequence>
<gene>
    <name evidence="6" type="ORF">HAL01_03280</name>
</gene>
<evidence type="ECO:0000256" key="1">
    <source>
        <dbReference type="ARBA" id="ARBA00022723"/>
    </source>
</evidence>
<dbReference type="InterPro" id="IPR001670">
    <property type="entry name" value="ADH_Fe/GldA"/>
</dbReference>
<dbReference type="Gene3D" id="3.40.50.1970">
    <property type="match status" value="1"/>
</dbReference>
<evidence type="ECO:0000256" key="2">
    <source>
        <dbReference type="ARBA" id="ARBA00023002"/>
    </source>
</evidence>
<feature type="binding site" evidence="4">
    <location>
        <position position="130"/>
    </location>
    <ligand>
        <name>NAD(+)</name>
        <dbReference type="ChEBI" id="CHEBI:57540"/>
    </ligand>
</feature>
<dbReference type="Gene3D" id="1.20.1090.10">
    <property type="entry name" value="Dehydroquinate synthase-like - alpha domain"/>
    <property type="match status" value="1"/>
</dbReference>
<feature type="binding site" evidence="4">
    <location>
        <position position="126"/>
    </location>
    <ligand>
        <name>NAD(+)</name>
        <dbReference type="ChEBI" id="CHEBI:57540"/>
    </ligand>
</feature>
<keyword evidence="2" id="KW-0560">Oxidoreductase</keyword>
<organism evidence="6 7">
    <name type="scientific">Halolactibacillus alkaliphilus</name>
    <dbReference type="NCBI Taxonomy" id="442899"/>
    <lineage>
        <taxon>Bacteria</taxon>
        <taxon>Bacillati</taxon>
        <taxon>Bacillota</taxon>
        <taxon>Bacilli</taxon>
        <taxon>Bacillales</taxon>
        <taxon>Bacillaceae</taxon>
        <taxon>Halolactibacillus</taxon>
    </lineage>
</organism>
<dbReference type="RefSeq" id="WP_089799850.1">
    <property type="nucleotide sequence ID" value="NZ_BJYE01000003.1"/>
</dbReference>
<reference evidence="6 7" key="1">
    <citation type="submission" date="2019-07" db="EMBL/GenBank/DDBJ databases">
        <title>Whole genome shotgun sequence of Halolactibacillus alkaliphilus NBRC 103919.</title>
        <authorList>
            <person name="Hosoyama A."/>
            <person name="Uohara A."/>
            <person name="Ohji S."/>
            <person name="Ichikawa N."/>
        </authorList>
    </citation>
    <scope>NUCLEOTIDE SEQUENCE [LARGE SCALE GENOMIC DNA]</scope>
    <source>
        <strain evidence="6 7">NBRC 103919</strain>
    </source>
</reference>
<dbReference type="AlphaFoldDB" id="A0A511WXL9"/>
<feature type="binding site" evidence="3">
    <location>
        <position position="254"/>
    </location>
    <ligand>
        <name>glycerol</name>
        <dbReference type="ChEBI" id="CHEBI:17754"/>
    </ligand>
</feature>
<dbReference type="CDD" id="cd08172">
    <property type="entry name" value="GlyDH-like"/>
    <property type="match status" value="1"/>
</dbReference>
<dbReference type="SUPFAM" id="SSF56796">
    <property type="entry name" value="Dehydroquinate synthase-like"/>
    <property type="match status" value="1"/>
</dbReference>
<feature type="binding site" evidence="4">
    <location>
        <begin position="115"/>
        <end position="118"/>
    </location>
    <ligand>
        <name>NAD(+)</name>
        <dbReference type="ChEBI" id="CHEBI:57540"/>
    </ligand>
</feature>
<evidence type="ECO:0000256" key="3">
    <source>
        <dbReference type="PIRSR" id="PIRSR000112-1"/>
    </source>
</evidence>
<keyword evidence="3" id="KW-0862">Zinc</keyword>
<evidence type="ECO:0000259" key="5">
    <source>
        <dbReference type="Pfam" id="PF00465"/>
    </source>
</evidence>